<evidence type="ECO:0000256" key="16">
    <source>
        <dbReference type="ARBA" id="ARBA00023136"/>
    </source>
</evidence>
<dbReference type="GO" id="GO:0006629">
    <property type="term" value="P:lipid metabolic process"/>
    <property type="evidence" value="ECO:0007669"/>
    <property type="project" value="UniProtKB-KW"/>
</dbReference>
<evidence type="ECO:0000256" key="8">
    <source>
        <dbReference type="ARBA" id="ARBA00022670"/>
    </source>
</evidence>
<evidence type="ECO:0000256" key="15">
    <source>
        <dbReference type="ARBA" id="ARBA00023098"/>
    </source>
</evidence>
<comment type="catalytic activity">
    <reaction evidence="1">
        <text>glycyldehydrophenylalanine + H2O = 2,3-didehydrophenylalanine + glycine</text>
        <dbReference type="Rhea" id="RHEA:62704"/>
        <dbReference type="ChEBI" id="CHEBI:15377"/>
        <dbReference type="ChEBI" id="CHEBI:57305"/>
        <dbReference type="ChEBI" id="CHEBI:145925"/>
        <dbReference type="ChEBI" id="CHEBI:145926"/>
    </reaction>
</comment>
<evidence type="ECO:0000256" key="20">
    <source>
        <dbReference type="ARBA" id="ARBA00029402"/>
    </source>
</evidence>
<dbReference type="PROSITE" id="PS00869">
    <property type="entry name" value="RENAL_DIPEPTIDASE_1"/>
    <property type="match status" value="1"/>
</dbReference>
<evidence type="ECO:0000256" key="23">
    <source>
        <dbReference type="RuleBase" id="RU341113"/>
    </source>
</evidence>
<evidence type="ECO:0000256" key="6">
    <source>
        <dbReference type="ARBA" id="ARBA00011748"/>
    </source>
</evidence>
<dbReference type="CDD" id="cd01301">
    <property type="entry name" value="rDP_like"/>
    <property type="match status" value="1"/>
</dbReference>
<keyword evidence="11 23" id="KW-0378">Hydrolase</keyword>
<organism evidence="24 25">
    <name type="scientific">Neogobius melanostomus</name>
    <name type="common">round goby</name>
    <dbReference type="NCBI Taxonomy" id="47308"/>
    <lineage>
        <taxon>Eukaryota</taxon>
        <taxon>Metazoa</taxon>
        <taxon>Chordata</taxon>
        <taxon>Craniata</taxon>
        <taxon>Vertebrata</taxon>
        <taxon>Euteleostomi</taxon>
        <taxon>Actinopterygii</taxon>
        <taxon>Neopterygii</taxon>
        <taxon>Teleostei</taxon>
        <taxon>Neoteleostei</taxon>
        <taxon>Acanthomorphata</taxon>
        <taxon>Gobiaria</taxon>
        <taxon>Gobiiformes</taxon>
        <taxon>Gobioidei</taxon>
        <taxon>Gobiidae</taxon>
        <taxon>Benthophilinae</taxon>
        <taxon>Neogobiini</taxon>
        <taxon>Neogobius</taxon>
    </lineage>
</organism>
<keyword evidence="15" id="KW-0443">Lipid metabolism</keyword>
<dbReference type="InterPro" id="IPR032466">
    <property type="entry name" value="Metal_Hydrolase"/>
</dbReference>
<dbReference type="SUPFAM" id="SSF51556">
    <property type="entry name" value="Metallo-dependent hydrolases"/>
    <property type="match status" value="1"/>
</dbReference>
<reference evidence="24" key="1">
    <citation type="submission" date="2025-08" db="UniProtKB">
        <authorList>
            <consortium name="Ensembl"/>
        </authorList>
    </citation>
    <scope>IDENTIFICATION</scope>
</reference>
<evidence type="ECO:0000256" key="11">
    <source>
        <dbReference type="ARBA" id="ARBA00022801"/>
    </source>
</evidence>
<comment type="cofactor">
    <cofactor evidence="4 23">
        <name>Zn(2+)</name>
        <dbReference type="ChEBI" id="CHEBI:29105"/>
    </cofactor>
</comment>
<dbReference type="GO" id="GO:0016324">
    <property type="term" value="C:apical plasma membrane"/>
    <property type="evidence" value="ECO:0007669"/>
    <property type="project" value="UniProtKB-SubCell"/>
</dbReference>
<keyword evidence="17 23" id="KW-1015">Disulfide bond</keyword>
<dbReference type="GO" id="GO:0070573">
    <property type="term" value="F:metallodipeptidase activity"/>
    <property type="evidence" value="ECO:0007669"/>
    <property type="project" value="InterPro"/>
</dbReference>
<comment type="catalytic activity">
    <reaction evidence="2">
        <text>a beta-lactam + H2O = a substituted beta-amino acid</text>
        <dbReference type="Rhea" id="RHEA:20401"/>
        <dbReference type="ChEBI" id="CHEBI:15377"/>
        <dbReference type="ChEBI" id="CHEBI:35627"/>
        <dbReference type="ChEBI" id="CHEBI:140347"/>
        <dbReference type="EC" id="3.5.2.6"/>
    </reaction>
</comment>
<evidence type="ECO:0000313" key="24">
    <source>
        <dbReference type="Ensembl" id="ENSNMLP00000001402.1"/>
    </source>
</evidence>
<keyword evidence="9 23" id="KW-0479">Metal-binding</keyword>
<evidence type="ECO:0000256" key="17">
    <source>
        <dbReference type="ARBA" id="ARBA00023157"/>
    </source>
</evidence>
<proteinExistence type="inferred from homology"/>
<dbReference type="GO" id="GO:0006508">
    <property type="term" value="P:proteolysis"/>
    <property type="evidence" value="ECO:0007669"/>
    <property type="project" value="UniProtKB-KW"/>
</dbReference>
<evidence type="ECO:0000256" key="9">
    <source>
        <dbReference type="ARBA" id="ARBA00022723"/>
    </source>
</evidence>
<evidence type="ECO:0000256" key="21">
    <source>
        <dbReference type="ARBA" id="ARBA00048210"/>
    </source>
</evidence>
<keyword evidence="10" id="KW-0732">Signal</keyword>
<comment type="function">
    <text evidence="20">Independently of its dipeptidase activity, acts as an adhesion receptor for neutrophil recruitment from bloodstream into inflamed lungs and liver.</text>
</comment>
<keyword evidence="16" id="KW-0472">Membrane</keyword>
<evidence type="ECO:0000256" key="1">
    <source>
        <dbReference type="ARBA" id="ARBA00000437"/>
    </source>
</evidence>
<evidence type="ECO:0000256" key="5">
    <source>
        <dbReference type="ARBA" id="ARBA00004303"/>
    </source>
</evidence>
<comment type="catalytic activity">
    <reaction evidence="21">
        <text>leukotriene D4 + H2O = leukotriene E4 + glycine</text>
        <dbReference type="Rhea" id="RHEA:48616"/>
        <dbReference type="ChEBI" id="CHEBI:15377"/>
        <dbReference type="ChEBI" id="CHEBI:57305"/>
        <dbReference type="ChEBI" id="CHEBI:57462"/>
        <dbReference type="ChEBI" id="CHEBI:63166"/>
    </reaction>
</comment>
<dbReference type="InterPro" id="IPR008257">
    <property type="entry name" value="Pept_M19"/>
</dbReference>
<dbReference type="Proteomes" id="UP000694523">
    <property type="component" value="Unplaced"/>
</dbReference>
<comment type="catalytic activity">
    <reaction evidence="3 23">
        <text>an L-aminoacyl-L-amino acid + H2O = 2 an L-alpha-amino acid</text>
        <dbReference type="Rhea" id="RHEA:48940"/>
        <dbReference type="ChEBI" id="CHEBI:15377"/>
        <dbReference type="ChEBI" id="CHEBI:59869"/>
        <dbReference type="ChEBI" id="CHEBI:77460"/>
        <dbReference type="EC" id="3.4.13.19"/>
    </reaction>
</comment>
<dbReference type="AlphaFoldDB" id="A0A8C6S7L8"/>
<dbReference type="PANTHER" id="PTHR10443">
    <property type="entry name" value="MICROSOMAL DIPEPTIDASE"/>
    <property type="match status" value="1"/>
</dbReference>
<dbReference type="PROSITE" id="PS51365">
    <property type="entry name" value="RENAL_DIPEPTIDASE_2"/>
    <property type="match status" value="1"/>
</dbReference>
<keyword evidence="14 23" id="KW-0482">Metalloprotease</keyword>
<keyword evidence="25" id="KW-1185">Reference proteome</keyword>
<dbReference type="InterPro" id="IPR000180">
    <property type="entry name" value="Dipep_AS"/>
</dbReference>
<comment type="subunit">
    <text evidence="6 23">Homodimer; disulfide-linked.</text>
</comment>
<evidence type="ECO:0000256" key="4">
    <source>
        <dbReference type="ARBA" id="ARBA00001947"/>
    </source>
</evidence>
<accession>A0A8C6S7L8</accession>
<keyword evidence="8 23" id="KW-0645">Protease</keyword>
<dbReference type="GO" id="GO:0046872">
    <property type="term" value="F:metal ion binding"/>
    <property type="evidence" value="ECO:0007669"/>
    <property type="project" value="UniProtKB-UniRule"/>
</dbReference>
<dbReference type="Gene3D" id="3.20.20.140">
    <property type="entry name" value="Metal-dependent hydrolases"/>
    <property type="match status" value="1"/>
</dbReference>
<dbReference type="Pfam" id="PF01244">
    <property type="entry name" value="Peptidase_M19"/>
    <property type="match status" value="1"/>
</dbReference>
<keyword evidence="7" id="KW-1003">Cell membrane</keyword>
<name>A0A8C6S7L8_9GOBI</name>
<protein>
    <recommendedName>
        <fullName evidence="23">Dipeptidase</fullName>
        <ecNumber evidence="23">3.4.13.19</ecNumber>
    </recommendedName>
</protein>
<evidence type="ECO:0000313" key="25">
    <source>
        <dbReference type="Proteomes" id="UP000694523"/>
    </source>
</evidence>
<dbReference type="PANTHER" id="PTHR10443:SF38">
    <property type="entry name" value="DIPEPTIDASE 1"/>
    <property type="match status" value="1"/>
</dbReference>
<keyword evidence="13 23" id="KW-0224">Dipeptidase</keyword>
<evidence type="ECO:0000256" key="12">
    <source>
        <dbReference type="ARBA" id="ARBA00022833"/>
    </source>
</evidence>
<reference evidence="24" key="2">
    <citation type="submission" date="2025-09" db="UniProtKB">
        <authorList>
            <consortium name="Ensembl"/>
        </authorList>
    </citation>
    <scope>IDENTIFICATION</scope>
</reference>
<evidence type="ECO:0000256" key="7">
    <source>
        <dbReference type="ARBA" id="ARBA00022475"/>
    </source>
</evidence>
<evidence type="ECO:0000256" key="18">
    <source>
        <dbReference type="ARBA" id="ARBA00023180"/>
    </source>
</evidence>
<keyword evidence="12 23" id="KW-0862">Zinc</keyword>
<evidence type="ECO:0000256" key="22">
    <source>
        <dbReference type="ARBA" id="ARBA00048518"/>
    </source>
</evidence>
<dbReference type="GO" id="GO:0008800">
    <property type="term" value="F:beta-lactamase activity"/>
    <property type="evidence" value="ECO:0007669"/>
    <property type="project" value="UniProtKB-EC"/>
</dbReference>
<evidence type="ECO:0000256" key="19">
    <source>
        <dbReference type="ARBA" id="ARBA00023288"/>
    </source>
</evidence>
<comment type="catalytic activity">
    <reaction evidence="22">
        <text>L-cystine-bis-glycine + 2 H2O = L-cystine + 2 glycine</text>
        <dbReference type="Rhea" id="RHEA:60520"/>
        <dbReference type="ChEBI" id="CHEBI:15377"/>
        <dbReference type="ChEBI" id="CHEBI:35491"/>
        <dbReference type="ChEBI" id="CHEBI:57305"/>
        <dbReference type="ChEBI" id="CHEBI:143812"/>
    </reaction>
</comment>
<comment type="subcellular location">
    <subcellularLocation>
        <location evidence="5">Apical cell membrane</location>
        <topology evidence="5">Lipid-anchor</topology>
        <topology evidence="5">GPI-anchor</topology>
    </subcellularLocation>
    <subcellularLocation>
        <location evidence="23">Membrane</location>
        <topology evidence="23">Lipid-anchor</topology>
        <topology evidence="23">GPI-anchor</topology>
    </subcellularLocation>
</comment>
<dbReference type="EC" id="3.4.13.19" evidence="23"/>
<keyword evidence="19" id="KW-0449">Lipoprotein</keyword>
<keyword evidence="23" id="KW-0336">GPI-anchor</keyword>
<evidence type="ECO:0000256" key="2">
    <source>
        <dbReference type="ARBA" id="ARBA00001526"/>
    </source>
</evidence>
<keyword evidence="18" id="KW-0325">Glycoprotein</keyword>
<evidence type="ECO:0000256" key="10">
    <source>
        <dbReference type="ARBA" id="ARBA00022729"/>
    </source>
</evidence>
<dbReference type="GO" id="GO:0098552">
    <property type="term" value="C:side of membrane"/>
    <property type="evidence" value="ECO:0007669"/>
    <property type="project" value="UniProtKB-KW"/>
</dbReference>
<dbReference type="Ensembl" id="ENSNMLT00000001614.1">
    <property type="protein sequence ID" value="ENSNMLP00000001402.1"/>
    <property type="gene ID" value="ENSNMLG00000001068.1"/>
</dbReference>
<evidence type="ECO:0000256" key="13">
    <source>
        <dbReference type="ARBA" id="ARBA00022997"/>
    </source>
</evidence>
<comment type="similarity">
    <text evidence="23">Belongs to the metallo-dependent hydrolases superfamily. Peptidase M19 family.</text>
</comment>
<evidence type="ECO:0000256" key="3">
    <source>
        <dbReference type="ARBA" id="ARBA00001670"/>
    </source>
</evidence>
<evidence type="ECO:0000256" key="14">
    <source>
        <dbReference type="ARBA" id="ARBA00023049"/>
    </source>
</evidence>
<sequence length="315" mass="35162">QMRKQFNNQLSKVDLNTFNETHTNIPKIKAGRLGAQFWSAYVPCDTQYKDAVRQTFEQIDVIHRMCQKYPDTFMFNKTASLIGVEGGHSIDSSLGTLRTMYQLGVRYLTLTHSCNTPWYSTIIQELNRLGMLVDLAHVPVKVMEQVLGLSKAPVIFSHSSAYAICKHKRNVPDNILLKVKGIVMVNFYNDYVTCSHTAALSDVANHFDHIKKIGGPEIVGFGGDYDGVTRLPHGLEDVSKVPNLVAELLRRNWTDAEVKAALGGNLLRVLQEAEKVRALVEFQTSYGYDVPNQAAVHPLTAATLLLTVSLIFAQK</sequence>